<accession>A0ABW5AZ53</accession>
<dbReference type="Pfam" id="PF00144">
    <property type="entry name" value="Beta-lactamase"/>
    <property type="match status" value="1"/>
</dbReference>
<organism evidence="3 4">
    <name type="scientific">Aquimarina celericrescens</name>
    <dbReference type="NCBI Taxonomy" id="1964542"/>
    <lineage>
        <taxon>Bacteria</taxon>
        <taxon>Pseudomonadati</taxon>
        <taxon>Bacteroidota</taxon>
        <taxon>Flavobacteriia</taxon>
        <taxon>Flavobacteriales</taxon>
        <taxon>Flavobacteriaceae</taxon>
        <taxon>Aquimarina</taxon>
    </lineage>
</organism>
<dbReference type="EC" id="3.-.-.-" evidence="3"/>
<dbReference type="EMBL" id="JBHUHY010000016">
    <property type="protein sequence ID" value="MFD2188278.1"/>
    <property type="molecule type" value="Genomic_DNA"/>
</dbReference>
<dbReference type="GO" id="GO:0016787">
    <property type="term" value="F:hydrolase activity"/>
    <property type="evidence" value="ECO:0007669"/>
    <property type="project" value="UniProtKB-KW"/>
</dbReference>
<keyword evidence="1" id="KW-0732">Signal</keyword>
<sequence>MKTLFLSIVTMLTSSNFFAQNQSQDINAQNAEILLNEYLIKNDPGIAVSVVKDGNVIYKKNKGYSNLEHRVPITDSTKFVVGSISKQFTAFSILLLEEEGKLSIDDDITKYLPELNGLPYNITIKHFMNHTSGFRDNTDLNSLKGRTDLDRTSQTQMVNLLLRQKGLNFVPGSRFQYCNSGYVLLAEIVKRVSGITFAEFVRKRIFEPLDMKNSLFLDDPGLVVKNKALSYGKQNDKYYYIPLNRSIVGSTGLYTTVNDLSHWANNFDNLTIGSTNILKKMETKSRLNNGEIIPYALGQELKVYKGLDVIFHGGGDAGYRSYLLRVPEHQLNISVSGNFESFNPLNISYGLVDIFLSDYIKKPIKKELPNYTNKKLKKFEGEYQVFPGLYITIFAEQDALFFKSYGYEDKLKLPVLGENEFEFPARAHSKFKFVKNGLNWHFSDFYYPAKKVTLNPPQYADIDLKELKGIYKSDEVQTSYEFIIQDNKLIGIHNFNGDVELKPIDKDSFITDLSYIGRIEFTRDSKGNIDGCKISGQNSYDVFFYKSE</sequence>
<reference evidence="4" key="1">
    <citation type="journal article" date="2019" name="Int. J. Syst. Evol. Microbiol.">
        <title>The Global Catalogue of Microorganisms (GCM) 10K type strain sequencing project: providing services to taxonomists for standard genome sequencing and annotation.</title>
        <authorList>
            <consortium name="The Broad Institute Genomics Platform"/>
            <consortium name="The Broad Institute Genome Sequencing Center for Infectious Disease"/>
            <person name="Wu L."/>
            <person name="Ma J."/>
        </authorList>
    </citation>
    <scope>NUCLEOTIDE SEQUENCE [LARGE SCALE GENOMIC DNA]</scope>
    <source>
        <strain evidence="4">DT92</strain>
    </source>
</reference>
<evidence type="ECO:0000259" key="2">
    <source>
        <dbReference type="Pfam" id="PF00144"/>
    </source>
</evidence>
<keyword evidence="4" id="KW-1185">Reference proteome</keyword>
<name>A0ABW5AZ53_9FLAO</name>
<feature type="chain" id="PRO_5045300663" evidence="1">
    <location>
        <begin position="20"/>
        <end position="548"/>
    </location>
</feature>
<comment type="caution">
    <text evidence="3">The sequence shown here is derived from an EMBL/GenBank/DDBJ whole genome shotgun (WGS) entry which is preliminary data.</text>
</comment>
<dbReference type="Proteomes" id="UP001597344">
    <property type="component" value="Unassembled WGS sequence"/>
</dbReference>
<proteinExistence type="predicted"/>
<keyword evidence="3" id="KW-0378">Hydrolase</keyword>
<dbReference type="InterPro" id="IPR001466">
    <property type="entry name" value="Beta-lactam-related"/>
</dbReference>
<evidence type="ECO:0000256" key="1">
    <source>
        <dbReference type="SAM" id="SignalP"/>
    </source>
</evidence>
<gene>
    <name evidence="3" type="ORF">ACFSJT_15850</name>
</gene>
<protein>
    <submittedName>
        <fullName evidence="3">Serine hydrolase domain-containing protein</fullName>
        <ecNumber evidence="3">3.-.-.-</ecNumber>
    </submittedName>
</protein>
<dbReference type="RefSeq" id="WP_378321303.1">
    <property type="nucleotide sequence ID" value="NZ_JBHUHY010000016.1"/>
</dbReference>
<dbReference type="PANTHER" id="PTHR46825:SF9">
    <property type="entry name" value="BETA-LACTAMASE-RELATED DOMAIN-CONTAINING PROTEIN"/>
    <property type="match status" value="1"/>
</dbReference>
<dbReference type="InterPro" id="IPR050491">
    <property type="entry name" value="AmpC-like"/>
</dbReference>
<evidence type="ECO:0000313" key="3">
    <source>
        <dbReference type="EMBL" id="MFD2188278.1"/>
    </source>
</evidence>
<dbReference type="Gene3D" id="3.40.710.10">
    <property type="entry name" value="DD-peptidase/beta-lactamase superfamily"/>
    <property type="match status" value="1"/>
</dbReference>
<feature type="signal peptide" evidence="1">
    <location>
        <begin position="1"/>
        <end position="19"/>
    </location>
</feature>
<feature type="domain" description="Beta-lactamase-related" evidence="2">
    <location>
        <begin position="44"/>
        <end position="337"/>
    </location>
</feature>
<evidence type="ECO:0000313" key="4">
    <source>
        <dbReference type="Proteomes" id="UP001597344"/>
    </source>
</evidence>
<dbReference type="InterPro" id="IPR012338">
    <property type="entry name" value="Beta-lactam/transpept-like"/>
</dbReference>
<dbReference type="SUPFAM" id="SSF56601">
    <property type="entry name" value="beta-lactamase/transpeptidase-like"/>
    <property type="match status" value="1"/>
</dbReference>
<dbReference type="PANTHER" id="PTHR46825">
    <property type="entry name" value="D-ALANYL-D-ALANINE-CARBOXYPEPTIDASE/ENDOPEPTIDASE AMPH"/>
    <property type="match status" value="1"/>
</dbReference>